<accession>A0A4U5U7C7</accession>
<dbReference type="Proteomes" id="UP000298787">
    <property type="component" value="Chromosome 3"/>
</dbReference>
<evidence type="ECO:0000313" key="5">
    <source>
        <dbReference type="Proteomes" id="UP000298787"/>
    </source>
</evidence>
<feature type="compositionally biased region" description="Low complexity" evidence="2">
    <location>
        <begin position="230"/>
        <end position="243"/>
    </location>
</feature>
<dbReference type="PANTHER" id="PTHR22545">
    <property type="entry name" value="CENTROSOMAL PROTEIN OF 95 KDA"/>
    <property type="match status" value="1"/>
</dbReference>
<feature type="compositionally biased region" description="Acidic residues" evidence="2">
    <location>
        <begin position="422"/>
        <end position="432"/>
    </location>
</feature>
<keyword evidence="3" id="KW-0812">Transmembrane</keyword>
<feature type="coiled-coil region" evidence="1">
    <location>
        <begin position="745"/>
        <end position="772"/>
    </location>
</feature>
<keyword evidence="5" id="KW-1185">Reference proteome</keyword>
<dbReference type="STRING" id="240159.A0A4U5U7C7"/>
<dbReference type="PANTHER" id="PTHR22545:SF0">
    <property type="entry name" value="CENTROSOMAL PROTEIN OF 95 KDA"/>
    <property type="match status" value="1"/>
</dbReference>
<feature type="compositionally biased region" description="Basic and acidic residues" evidence="2">
    <location>
        <begin position="573"/>
        <end position="586"/>
    </location>
</feature>
<feature type="transmembrane region" description="Helical" evidence="3">
    <location>
        <begin position="65"/>
        <end position="88"/>
    </location>
</feature>
<evidence type="ECO:0000256" key="2">
    <source>
        <dbReference type="SAM" id="MobiDB-lite"/>
    </source>
</evidence>
<feature type="region of interest" description="Disordered" evidence="2">
    <location>
        <begin position="356"/>
        <end position="395"/>
    </location>
</feature>
<evidence type="ECO:0000256" key="1">
    <source>
        <dbReference type="SAM" id="Coils"/>
    </source>
</evidence>
<feature type="region of interest" description="Disordered" evidence="2">
    <location>
        <begin position="417"/>
        <end position="484"/>
    </location>
</feature>
<proteinExistence type="predicted"/>
<organism evidence="4 5">
    <name type="scientific">Collichthys lucidus</name>
    <name type="common">Big head croaker</name>
    <name type="synonym">Sciaena lucida</name>
    <dbReference type="NCBI Taxonomy" id="240159"/>
    <lineage>
        <taxon>Eukaryota</taxon>
        <taxon>Metazoa</taxon>
        <taxon>Chordata</taxon>
        <taxon>Craniata</taxon>
        <taxon>Vertebrata</taxon>
        <taxon>Euteleostomi</taxon>
        <taxon>Actinopterygii</taxon>
        <taxon>Neopterygii</taxon>
        <taxon>Teleostei</taxon>
        <taxon>Neoteleostei</taxon>
        <taxon>Acanthomorphata</taxon>
        <taxon>Eupercaria</taxon>
        <taxon>Sciaenidae</taxon>
        <taxon>Collichthys</taxon>
    </lineage>
</organism>
<feature type="compositionally biased region" description="Basic and acidic residues" evidence="2">
    <location>
        <begin position="434"/>
        <end position="459"/>
    </location>
</feature>
<dbReference type="EMBL" id="CM014080">
    <property type="protein sequence ID" value="TKS68905.1"/>
    <property type="molecule type" value="Genomic_DNA"/>
</dbReference>
<feature type="region of interest" description="Disordered" evidence="2">
    <location>
        <begin position="193"/>
        <end position="244"/>
    </location>
</feature>
<dbReference type="GO" id="GO:0005813">
    <property type="term" value="C:centrosome"/>
    <property type="evidence" value="ECO:0007669"/>
    <property type="project" value="InterPro"/>
</dbReference>
<evidence type="ECO:0000256" key="3">
    <source>
        <dbReference type="SAM" id="Phobius"/>
    </source>
</evidence>
<feature type="region of interest" description="Disordered" evidence="2">
    <location>
        <begin position="303"/>
        <end position="342"/>
    </location>
</feature>
<gene>
    <name evidence="4" type="ORF">D9C73_002968</name>
</gene>
<reference evidence="4 5" key="1">
    <citation type="submission" date="2019-01" db="EMBL/GenBank/DDBJ databases">
        <title>Genome Assembly of Collichthys lucidus.</title>
        <authorList>
            <person name="Cai M."/>
            <person name="Xiao S."/>
        </authorList>
    </citation>
    <scope>NUCLEOTIDE SEQUENCE [LARGE SCALE GENOMIC DNA]</scope>
    <source>
        <strain evidence="4">JT15FE1705JMU</strain>
        <tissue evidence="4">Muscle</tissue>
    </source>
</reference>
<protein>
    <submittedName>
        <fullName evidence="4">Centrosomal protein of 95 kDa</fullName>
    </submittedName>
</protein>
<keyword evidence="3" id="KW-0472">Membrane</keyword>
<dbReference type="AlphaFoldDB" id="A0A4U5U7C7"/>
<name>A0A4U5U7C7_COLLU</name>
<dbReference type="InterPro" id="IPR026619">
    <property type="entry name" value="CEP95"/>
</dbReference>
<feature type="region of interest" description="Disordered" evidence="2">
    <location>
        <begin position="541"/>
        <end position="586"/>
    </location>
</feature>
<feature type="compositionally biased region" description="Acidic residues" evidence="2">
    <location>
        <begin position="193"/>
        <end position="202"/>
    </location>
</feature>
<feature type="compositionally biased region" description="Polar residues" evidence="2">
    <location>
        <begin position="306"/>
        <end position="335"/>
    </location>
</feature>
<keyword evidence="1" id="KW-0175">Coiled coil</keyword>
<dbReference type="GO" id="GO:0000922">
    <property type="term" value="C:spindle pole"/>
    <property type="evidence" value="ECO:0007669"/>
    <property type="project" value="InterPro"/>
</dbReference>
<keyword evidence="3" id="KW-1133">Transmembrane helix</keyword>
<evidence type="ECO:0000313" key="4">
    <source>
        <dbReference type="EMBL" id="TKS68905.1"/>
    </source>
</evidence>
<sequence>MDYVNLPALPEADALKSCSGKDGGVTPAVPDKEASCNNLTKESAELRGKLVNFHVEEVKKSSCRVAAVVLGLLSLLLLAGVITLFFLYDSDDNTTDPVAALRKVTKERDELNKKLTIFNWVDVANDLLSKCHINLRLRKLTDCDANVFIGLYENILGEKVPGENVVRGDNESIKNLLEIFDGLLEYLKEEISEESQNGEELSDSLNGDVPAETKEPTNCNATDNKESKLDGASLSSSGASTVHSSKHSLHSWNAEEMGSTSELIGLGVSARNFAAKQEDAVSTSGLQESQGAPQTEPLHSAIALQPPNQSNTPHKPNTDPHSSSQPPTAESLSQGHTEEEAVPISRPVAETVVTNGLHSPSHLKSPAVSEKSSQHRARAEEEGEALEPTNGGPRRVLFRTQQDVLFLTLQDEMAATTLSPLDTEEEDQDAEELSYTHRQLDRGMGHRDGTGHSSSRLEEDSLEEDGFEDPLSHRRQKNKRAEEELHHISEKLSHRLEELDQYLENKAYEEELKRYEDKERANLHKARLKAQEAERQYREAILRDVSPSPRLSPARTKAQHRSQRNTQATPGRRWQDEPRKTPSMKVKENDLLPVLRDELPHLHISPHALGRMWEQQMQQVDRLHTLSSHHTPRRSKLHSQRDFKERIQQQKSTQNRLREQRQQIARAKKYHKDYHVQHRARLMRARTKEERMFRQLFEEGLELQKVRLREQKAYAREQRLEHQRRHQDQIKSMENYYKDQFSLLAEKLAQERQEIQVRKKAQEKALLKMKRELRSRMEREIGELQKIIVENDEDDHFQDLEVQRLRNRVQMASFQYNTSYLH</sequence>